<keyword evidence="2" id="KW-1185">Reference proteome</keyword>
<dbReference type="EMBL" id="BSYO01000037">
    <property type="protein sequence ID" value="GMH29736.1"/>
    <property type="molecule type" value="Genomic_DNA"/>
</dbReference>
<name>A0AAD3TIS2_NEPGR</name>
<accession>A0AAD3TIS2</accession>
<dbReference type="Proteomes" id="UP001279734">
    <property type="component" value="Unassembled WGS sequence"/>
</dbReference>
<protein>
    <submittedName>
        <fullName evidence="1">Uncharacterized protein</fullName>
    </submittedName>
</protein>
<organism evidence="1 2">
    <name type="scientific">Nepenthes gracilis</name>
    <name type="common">Slender pitcher plant</name>
    <dbReference type="NCBI Taxonomy" id="150966"/>
    <lineage>
        <taxon>Eukaryota</taxon>
        <taxon>Viridiplantae</taxon>
        <taxon>Streptophyta</taxon>
        <taxon>Embryophyta</taxon>
        <taxon>Tracheophyta</taxon>
        <taxon>Spermatophyta</taxon>
        <taxon>Magnoliopsida</taxon>
        <taxon>eudicotyledons</taxon>
        <taxon>Gunneridae</taxon>
        <taxon>Pentapetalae</taxon>
        <taxon>Caryophyllales</taxon>
        <taxon>Nepenthaceae</taxon>
        <taxon>Nepenthes</taxon>
    </lineage>
</organism>
<gene>
    <name evidence="1" type="ORF">Nepgr_031579</name>
</gene>
<sequence length="108" mass="11960">MGQVVMLVLGQSSNGYNLLDGTWNGTEQCKRYLLCSLTNSSFPLYPVVPPSLSQFPASTSLASAEDQRVVKFKMVYRSIKSLYEICGVRILFDPRDFACDVVVSGLQI</sequence>
<evidence type="ECO:0000313" key="2">
    <source>
        <dbReference type="Proteomes" id="UP001279734"/>
    </source>
</evidence>
<comment type="caution">
    <text evidence="1">The sequence shown here is derived from an EMBL/GenBank/DDBJ whole genome shotgun (WGS) entry which is preliminary data.</text>
</comment>
<proteinExistence type="predicted"/>
<evidence type="ECO:0000313" key="1">
    <source>
        <dbReference type="EMBL" id="GMH29736.1"/>
    </source>
</evidence>
<reference evidence="1" key="1">
    <citation type="submission" date="2023-05" db="EMBL/GenBank/DDBJ databases">
        <title>Nepenthes gracilis genome sequencing.</title>
        <authorList>
            <person name="Fukushima K."/>
        </authorList>
    </citation>
    <scope>NUCLEOTIDE SEQUENCE</scope>
    <source>
        <strain evidence="1">SING2019-196</strain>
    </source>
</reference>
<dbReference type="AlphaFoldDB" id="A0AAD3TIS2"/>